<accession>A0ABY1MJM1</accession>
<name>A0ABY1MJM1_RHORH</name>
<organism evidence="1 2">
    <name type="scientific">Rhodococcus rhodochrous J3</name>
    <dbReference type="NCBI Taxonomy" id="903528"/>
    <lineage>
        <taxon>Bacteria</taxon>
        <taxon>Bacillati</taxon>
        <taxon>Actinomycetota</taxon>
        <taxon>Actinomycetes</taxon>
        <taxon>Mycobacteriales</taxon>
        <taxon>Nocardiaceae</taxon>
        <taxon>Rhodococcus</taxon>
    </lineage>
</organism>
<evidence type="ECO:0000313" key="1">
    <source>
        <dbReference type="EMBL" id="SMG60806.1"/>
    </source>
</evidence>
<dbReference type="Pfam" id="PF11185">
    <property type="entry name" value="DUF2971"/>
    <property type="match status" value="1"/>
</dbReference>
<keyword evidence="2" id="KW-1185">Reference proteome</keyword>
<gene>
    <name evidence="1" type="ORF">SAMN02745947_05654</name>
</gene>
<sequence length="271" mass="30535">MPDLTGEDLVKYGTLNRPGECKLDHNNPDALGPAHRAVYAAAMSLAALVDRSKPQMPMEWKWANGYVTCFTSKPDSLGQWRGYAGGDGFAIGFRRECLEELTVPCWDYRNGDVDRLSDKWFEIPVSPPQRVQYGNEKREISLSDAEEALRYFISSAEAIVPYVKFSISVFTAALRICMTMKDEAFKEEAEWRLIAMQPYSAKLNFRPGGYGNGGIVPYTEITYPTDAVQRIVIGPGNSPELRERAVRQMLETYGFGINRVEVVHSKVPFRD</sequence>
<dbReference type="InterPro" id="IPR021352">
    <property type="entry name" value="DUF2971"/>
</dbReference>
<reference evidence="1 2" key="1">
    <citation type="submission" date="2017-04" db="EMBL/GenBank/DDBJ databases">
        <authorList>
            <person name="Varghese N."/>
            <person name="Submissions S."/>
        </authorList>
    </citation>
    <scope>NUCLEOTIDE SEQUENCE [LARGE SCALE GENOMIC DNA]</scope>
    <source>
        <strain evidence="1 2">J3</strain>
    </source>
</reference>
<dbReference type="Proteomes" id="UP000193566">
    <property type="component" value="Unassembled WGS sequence"/>
</dbReference>
<proteinExistence type="predicted"/>
<evidence type="ECO:0000313" key="2">
    <source>
        <dbReference type="Proteomes" id="UP000193566"/>
    </source>
</evidence>
<dbReference type="EMBL" id="FXAV01000064">
    <property type="protein sequence ID" value="SMG60806.1"/>
    <property type="molecule type" value="Genomic_DNA"/>
</dbReference>
<protein>
    <recommendedName>
        <fullName evidence="3">DUF2971 domain-containing protein</fullName>
    </recommendedName>
</protein>
<evidence type="ECO:0008006" key="3">
    <source>
        <dbReference type="Google" id="ProtNLM"/>
    </source>
</evidence>
<comment type="caution">
    <text evidence="1">The sequence shown here is derived from an EMBL/GenBank/DDBJ whole genome shotgun (WGS) entry which is preliminary data.</text>
</comment>
<dbReference type="RefSeq" id="WP_085471038.1">
    <property type="nucleotide sequence ID" value="NZ_FXAV01000064.1"/>
</dbReference>